<feature type="transmembrane region" description="Helical" evidence="8">
    <location>
        <begin position="247"/>
        <end position="274"/>
    </location>
</feature>
<keyword evidence="6 8" id="KW-1133">Transmembrane helix</keyword>
<protein>
    <submittedName>
        <fullName evidence="9">AI-2E family transporter</fullName>
    </submittedName>
</protein>
<dbReference type="GO" id="GO:0055085">
    <property type="term" value="P:transmembrane transport"/>
    <property type="evidence" value="ECO:0007669"/>
    <property type="project" value="TreeGrafter"/>
</dbReference>
<evidence type="ECO:0000256" key="8">
    <source>
        <dbReference type="SAM" id="Phobius"/>
    </source>
</evidence>
<feature type="transmembrane region" description="Helical" evidence="8">
    <location>
        <begin position="224"/>
        <end position="241"/>
    </location>
</feature>
<evidence type="ECO:0000313" key="9">
    <source>
        <dbReference type="EMBL" id="TXR54013.1"/>
    </source>
</evidence>
<evidence type="ECO:0000256" key="2">
    <source>
        <dbReference type="ARBA" id="ARBA00009773"/>
    </source>
</evidence>
<evidence type="ECO:0000313" key="10">
    <source>
        <dbReference type="Proteomes" id="UP000321764"/>
    </source>
</evidence>
<reference evidence="9 10" key="1">
    <citation type="submission" date="2019-07" db="EMBL/GenBank/DDBJ databases">
        <title>Reinekea sp. strain SSH23 genome sequencing and assembly.</title>
        <authorList>
            <person name="Kim I."/>
        </authorList>
    </citation>
    <scope>NUCLEOTIDE SEQUENCE [LARGE SCALE GENOMIC DNA]</scope>
    <source>
        <strain evidence="9 10">SSH23</strain>
    </source>
</reference>
<comment type="similarity">
    <text evidence="2">Belongs to the autoinducer-2 exporter (AI-2E) (TC 2.A.86) family.</text>
</comment>
<dbReference type="PANTHER" id="PTHR21716">
    <property type="entry name" value="TRANSMEMBRANE PROTEIN"/>
    <property type="match status" value="1"/>
</dbReference>
<keyword evidence="7 8" id="KW-0472">Membrane</keyword>
<keyword evidence="3" id="KW-0813">Transport</keyword>
<keyword evidence="5 8" id="KW-0812">Transmembrane</keyword>
<feature type="transmembrane region" description="Helical" evidence="8">
    <location>
        <begin position="73"/>
        <end position="95"/>
    </location>
</feature>
<dbReference type="Pfam" id="PF01594">
    <property type="entry name" value="AI-2E_transport"/>
    <property type="match status" value="1"/>
</dbReference>
<sequence length="363" mass="40992">MKFLRVVKDFLAKYFSDEEAIILFLLILITFFLIYVFGSILAPLFAAVVFSYLLSPVVDRLQALKVPHTLSVVLVFLFFFALLFVSVVTIVPALVRQVTALVSDVPQMLRFFQEELAGLPEKYPDFISEELVAQWITSFNLNQISNQLRNWLPNVLSFSLSTLSSVLGILIYTIVVPLMVFFILKDRVYLWNKFKQTLPNQRRLMNQIALEMNQQIANYIRGKFIEILIVGGVSFVTFLFLDLNYAALLAVLVGFSVLIPYIGATVVTIPVFAIGVFQWGFSQEMYWVMLAYMVIQILDGNVLVPLLFSEAVNLHPIAIIVAVLIFGGIWGVWGIFFAIPLATLVKAVLTAWPRGEQKAISEA</sequence>
<evidence type="ECO:0000256" key="7">
    <source>
        <dbReference type="ARBA" id="ARBA00023136"/>
    </source>
</evidence>
<comment type="caution">
    <text evidence="9">The sequence shown here is derived from an EMBL/GenBank/DDBJ whole genome shotgun (WGS) entry which is preliminary data.</text>
</comment>
<dbReference type="EMBL" id="VKAD01000001">
    <property type="protein sequence ID" value="TXR54013.1"/>
    <property type="molecule type" value="Genomic_DNA"/>
</dbReference>
<dbReference type="AlphaFoldDB" id="A0A5C8Z9T2"/>
<feature type="transmembrane region" description="Helical" evidence="8">
    <location>
        <begin position="20"/>
        <end position="53"/>
    </location>
</feature>
<organism evidence="9 10">
    <name type="scientific">Reinekea thalattae</name>
    <dbReference type="NCBI Taxonomy" id="2593301"/>
    <lineage>
        <taxon>Bacteria</taxon>
        <taxon>Pseudomonadati</taxon>
        <taxon>Pseudomonadota</taxon>
        <taxon>Gammaproteobacteria</taxon>
        <taxon>Oceanospirillales</taxon>
        <taxon>Saccharospirillaceae</taxon>
        <taxon>Reinekea</taxon>
    </lineage>
</organism>
<dbReference type="Proteomes" id="UP000321764">
    <property type="component" value="Unassembled WGS sequence"/>
</dbReference>
<keyword evidence="4" id="KW-1003">Cell membrane</keyword>
<evidence type="ECO:0000256" key="3">
    <source>
        <dbReference type="ARBA" id="ARBA00022448"/>
    </source>
</evidence>
<proteinExistence type="inferred from homology"/>
<evidence type="ECO:0000256" key="5">
    <source>
        <dbReference type="ARBA" id="ARBA00022692"/>
    </source>
</evidence>
<name>A0A5C8Z9T2_9GAMM</name>
<evidence type="ECO:0000256" key="4">
    <source>
        <dbReference type="ARBA" id="ARBA00022475"/>
    </source>
</evidence>
<dbReference type="PANTHER" id="PTHR21716:SF53">
    <property type="entry name" value="PERMEASE PERM-RELATED"/>
    <property type="match status" value="1"/>
</dbReference>
<feature type="transmembrane region" description="Helical" evidence="8">
    <location>
        <begin position="314"/>
        <end position="339"/>
    </location>
</feature>
<feature type="transmembrane region" description="Helical" evidence="8">
    <location>
        <begin position="286"/>
        <end position="308"/>
    </location>
</feature>
<evidence type="ECO:0000256" key="6">
    <source>
        <dbReference type="ARBA" id="ARBA00022989"/>
    </source>
</evidence>
<keyword evidence="10" id="KW-1185">Reference proteome</keyword>
<accession>A0A5C8Z9T2</accession>
<evidence type="ECO:0000256" key="1">
    <source>
        <dbReference type="ARBA" id="ARBA00004651"/>
    </source>
</evidence>
<comment type="subcellular location">
    <subcellularLocation>
        <location evidence="1">Cell membrane</location>
        <topology evidence="1">Multi-pass membrane protein</topology>
    </subcellularLocation>
</comment>
<feature type="transmembrane region" description="Helical" evidence="8">
    <location>
        <begin position="158"/>
        <end position="184"/>
    </location>
</feature>
<dbReference type="GO" id="GO:0005886">
    <property type="term" value="C:plasma membrane"/>
    <property type="evidence" value="ECO:0007669"/>
    <property type="project" value="UniProtKB-SubCell"/>
</dbReference>
<dbReference type="InterPro" id="IPR002549">
    <property type="entry name" value="AI-2E-like"/>
</dbReference>
<dbReference type="RefSeq" id="WP_147713412.1">
    <property type="nucleotide sequence ID" value="NZ_VKAD01000001.1"/>
</dbReference>
<dbReference type="OrthoDB" id="5562213at2"/>
<gene>
    <name evidence="9" type="ORF">FME95_05555</name>
</gene>